<dbReference type="AlphaFoldDB" id="A0A835ZEP5"/>
<reference evidence="1" key="1">
    <citation type="submission" date="2021-02" db="EMBL/GenBank/DDBJ databases">
        <title>First Annotated Genome of the Yellow-green Alga Tribonema minus.</title>
        <authorList>
            <person name="Mahan K.M."/>
        </authorList>
    </citation>
    <scope>NUCLEOTIDE SEQUENCE</scope>
    <source>
        <strain evidence="1">UTEX B ZZ1240</strain>
    </source>
</reference>
<proteinExistence type="predicted"/>
<name>A0A835ZEP5_9STRA</name>
<dbReference type="SUPFAM" id="SSF140860">
    <property type="entry name" value="Pseudo ankyrin repeat-like"/>
    <property type="match status" value="1"/>
</dbReference>
<dbReference type="OrthoDB" id="194358at2759"/>
<dbReference type="PANTHER" id="PTHR46586">
    <property type="entry name" value="ANKYRIN REPEAT-CONTAINING PROTEIN"/>
    <property type="match status" value="1"/>
</dbReference>
<evidence type="ECO:0000313" key="2">
    <source>
        <dbReference type="Proteomes" id="UP000664859"/>
    </source>
</evidence>
<sequence>MELAAEREAMLLVLSDISPSSKDGVTILAYTLEAMGARLLELVPVARSWRTAYMSVTARQQGAAWVCVTSGSAVVETPARLEMALARGADVPALVKSCDVQRAAGTSGSMEVIHRLRQLGMVVSDGVVLQVLIGATRARRTGVLYRLPALALESGEQVDHQTWTYAGICVLRSAYDEEEQKAVLIWLSQQVRPWPVWYCTRLCHIAAENGRLAALKFLMHKDRGQVLFGPFIQDLSVVDLSSPEWVNAPSFFWYEFVGGVRHHFTVMNGAAAGGHISVMQWLHHEQSLPFTPQTMMTAAGHGRSAALQWLHQKGCPHDIKNLCEPVRLNGYAKQAPSWTNGVHPTLLRHRQLPRRLQTHVGPMNDQLIACAGYAVISGFRRS</sequence>
<dbReference type="PANTHER" id="PTHR46586:SF3">
    <property type="entry name" value="ANKYRIN REPEAT-CONTAINING PROTEIN"/>
    <property type="match status" value="1"/>
</dbReference>
<evidence type="ECO:0000313" key="1">
    <source>
        <dbReference type="EMBL" id="KAG5192396.1"/>
    </source>
</evidence>
<comment type="caution">
    <text evidence="1">The sequence shown here is derived from an EMBL/GenBank/DDBJ whole genome shotgun (WGS) entry which is preliminary data.</text>
</comment>
<gene>
    <name evidence="1" type="ORF">JKP88DRAFT_250811</name>
</gene>
<dbReference type="EMBL" id="JAFCMP010000006">
    <property type="protein sequence ID" value="KAG5192396.1"/>
    <property type="molecule type" value="Genomic_DNA"/>
</dbReference>
<organism evidence="1 2">
    <name type="scientific">Tribonema minus</name>
    <dbReference type="NCBI Taxonomy" id="303371"/>
    <lineage>
        <taxon>Eukaryota</taxon>
        <taxon>Sar</taxon>
        <taxon>Stramenopiles</taxon>
        <taxon>Ochrophyta</taxon>
        <taxon>PX clade</taxon>
        <taxon>Xanthophyceae</taxon>
        <taxon>Tribonematales</taxon>
        <taxon>Tribonemataceae</taxon>
        <taxon>Tribonema</taxon>
    </lineage>
</organism>
<accession>A0A835ZEP5</accession>
<protein>
    <submittedName>
        <fullName evidence="1">Uncharacterized protein</fullName>
    </submittedName>
</protein>
<dbReference type="InterPro" id="IPR052050">
    <property type="entry name" value="SecEffector_AnkRepeat"/>
</dbReference>
<keyword evidence="2" id="KW-1185">Reference proteome</keyword>
<dbReference type="Proteomes" id="UP000664859">
    <property type="component" value="Unassembled WGS sequence"/>
</dbReference>